<dbReference type="EMBL" id="JAERSG010000001">
    <property type="protein sequence ID" value="MBL0746310.1"/>
    <property type="molecule type" value="Genomic_DNA"/>
</dbReference>
<feature type="transmembrane region" description="Helical" evidence="1">
    <location>
        <begin position="382"/>
        <end position="405"/>
    </location>
</feature>
<dbReference type="InterPro" id="IPR011044">
    <property type="entry name" value="Quino_amine_DH_bsu"/>
</dbReference>
<dbReference type="SUPFAM" id="SSF50969">
    <property type="entry name" value="YVTN repeat-like/Quinoprotein amine dehydrogenase"/>
    <property type="match status" value="1"/>
</dbReference>
<proteinExistence type="predicted"/>
<feature type="transmembrane region" description="Helical" evidence="1">
    <location>
        <begin position="37"/>
        <end position="57"/>
    </location>
</feature>
<keyword evidence="3" id="KW-1185">Reference proteome</keyword>
<comment type="caution">
    <text evidence="2">The sequence shown here is derived from an EMBL/GenBank/DDBJ whole genome shotgun (WGS) entry which is preliminary data.</text>
</comment>
<gene>
    <name evidence="2" type="ORF">JI751_01690</name>
</gene>
<keyword evidence="1" id="KW-0472">Membrane</keyword>
<reference evidence="2 3" key="1">
    <citation type="submission" date="2021-01" db="EMBL/GenBank/DDBJ databases">
        <title>Genome seq and assembly of Nocardiodes sp. G10.</title>
        <authorList>
            <person name="Chhetri G."/>
        </authorList>
    </citation>
    <scope>NUCLEOTIDE SEQUENCE [LARGE SCALE GENOMIC DNA]</scope>
    <source>
        <strain evidence="2 3">G10</strain>
    </source>
</reference>
<accession>A0ABS1L3P7</accession>
<name>A0ABS1L3P7_9ACTN</name>
<keyword evidence="1" id="KW-0812">Transmembrane</keyword>
<evidence type="ECO:0008006" key="4">
    <source>
        <dbReference type="Google" id="ProtNLM"/>
    </source>
</evidence>
<organism evidence="2 3">
    <name type="scientific">Nocardioides baculatus</name>
    <dbReference type="NCBI Taxonomy" id="2801337"/>
    <lineage>
        <taxon>Bacteria</taxon>
        <taxon>Bacillati</taxon>
        <taxon>Actinomycetota</taxon>
        <taxon>Actinomycetes</taxon>
        <taxon>Propionibacteriales</taxon>
        <taxon>Nocardioidaceae</taxon>
        <taxon>Nocardioides</taxon>
    </lineage>
</organism>
<evidence type="ECO:0000313" key="2">
    <source>
        <dbReference type="EMBL" id="MBL0746310.1"/>
    </source>
</evidence>
<evidence type="ECO:0000313" key="3">
    <source>
        <dbReference type="Proteomes" id="UP000636918"/>
    </source>
</evidence>
<protein>
    <recommendedName>
        <fullName evidence="4">WD40 repeat domain-containing protein</fullName>
    </recommendedName>
</protein>
<keyword evidence="1" id="KW-1133">Transmembrane helix</keyword>
<evidence type="ECO:0000256" key="1">
    <source>
        <dbReference type="SAM" id="Phobius"/>
    </source>
</evidence>
<dbReference type="Proteomes" id="UP000636918">
    <property type="component" value="Unassembled WGS sequence"/>
</dbReference>
<dbReference type="RefSeq" id="WP_201932637.1">
    <property type="nucleotide sequence ID" value="NZ_JAERSG010000001.1"/>
</dbReference>
<sequence length="408" mass="43241">MSTDLREELTALAETQTFSPDPSAWDRGRRARRTSRVVRGAAAIAVVALVVGVGAIATGPDRQAPQPADVPGGALPSRIPPTEHDFLTDLAIGSASVAYVDQDATPVLVDAATGKAHRTLLPDFPTQQAFRVAGKSARRSWLALSPDGRRLAYPTVTVDEREPGQKTFITSWYRIVDLTTGESDLVEPPPGTGTPLAVSWTADGRIAVDVYGRPTSRTTRTNPPPTVGWTVDPATSDAGTSPFTGIVAPGGGVSAVIPDSADIVDAVQFETATGTDPVSELPADRYPEGAVVQPIGWVEHDVLVASIDPPQSDVVEHPRLVLIASPERPGSDVDYREFLPRLPPALSMSIAVDLVPDLTGDPDQQLTRDFAQEQPMGDSSGMVARVIMSGLLILLVGVAFIRMMVKRA</sequence>